<gene>
    <name evidence="7" type="ORF">D3871_19865</name>
</gene>
<evidence type="ECO:0000313" key="7">
    <source>
        <dbReference type="EMBL" id="RJF95643.1"/>
    </source>
</evidence>
<comment type="caution">
    <text evidence="7">The sequence shown here is derived from an EMBL/GenBank/DDBJ whole genome shotgun (WGS) entry which is preliminary data.</text>
</comment>
<protein>
    <submittedName>
        <fullName evidence="7">Cytochrome c</fullName>
    </submittedName>
</protein>
<keyword evidence="5" id="KW-0732">Signal</keyword>
<keyword evidence="2 4" id="KW-0479">Metal-binding</keyword>
<feature type="domain" description="Cytochrome c" evidence="6">
    <location>
        <begin position="35"/>
        <end position="114"/>
    </location>
</feature>
<dbReference type="GO" id="GO:0046872">
    <property type="term" value="F:metal ion binding"/>
    <property type="evidence" value="ECO:0007669"/>
    <property type="project" value="UniProtKB-KW"/>
</dbReference>
<keyword evidence="1 4" id="KW-0349">Heme</keyword>
<name>A0A3A3FJH1_9BURK</name>
<reference evidence="8" key="1">
    <citation type="submission" date="2018-09" db="EMBL/GenBank/DDBJ databases">
        <authorList>
            <person name="Zhu H."/>
        </authorList>
    </citation>
    <scope>NUCLEOTIDE SEQUENCE [LARGE SCALE GENOMIC DNA]</scope>
    <source>
        <strain evidence="8">K1R23-30</strain>
    </source>
</reference>
<dbReference type="InterPro" id="IPR009056">
    <property type="entry name" value="Cyt_c-like_dom"/>
</dbReference>
<organism evidence="7 8">
    <name type="scientific">Noviherbaspirillum saxi</name>
    <dbReference type="NCBI Taxonomy" id="2320863"/>
    <lineage>
        <taxon>Bacteria</taxon>
        <taxon>Pseudomonadati</taxon>
        <taxon>Pseudomonadota</taxon>
        <taxon>Betaproteobacteria</taxon>
        <taxon>Burkholderiales</taxon>
        <taxon>Oxalobacteraceae</taxon>
        <taxon>Noviherbaspirillum</taxon>
    </lineage>
</organism>
<dbReference type="EMBL" id="QYUO01000002">
    <property type="protein sequence ID" value="RJF95643.1"/>
    <property type="molecule type" value="Genomic_DNA"/>
</dbReference>
<dbReference type="GO" id="GO:0020037">
    <property type="term" value="F:heme binding"/>
    <property type="evidence" value="ECO:0007669"/>
    <property type="project" value="InterPro"/>
</dbReference>
<dbReference type="Pfam" id="PF13442">
    <property type="entry name" value="Cytochrome_CBB3"/>
    <property type="match status" value="1"/>
</dbReference>
<proteinExistence type="predicted"/>
<dbReference type="AlphaFoldDB" id="A0A3A3FJH1"/>
<accession>A0A3A3FJH1</accession>
<keyword evidence="8" id="KW-1185">Reference proteome</keyword>
<dbReference type="SUPFAM" id="SSF46626">
    <property type="entry name" value="Cytochrome c"/>
    <property type="match status" value="1"/>
</dbReference>
<dbReference type="OrthoDB" id="9805828at2"/>
<dbReference type="InterPro" id="IPR036909">
    <property type="entry name" value="Cyt_c-like_dom_sf"/>
</dbReference>
<evidence type="ECO:0000256" key="4">
    <source>
        <dbReference type="PROSITE-ProRule" id="PRU00433"/>
    </source>
</evidence>
<feature type="chain" id="PRO_5017239233" evidence="5">
    <location>
        <begin position="34"/>
        <end position="118"/>
    </location>
</feature>
<evidence type="ECO:0000259" key="6">
    <source>
        <dbReference type="PROSITE" id="PS51007"/>
    </source>
</evidence>
<dbReference type="Gene3D" id="1.10.760.10">
    <property type="entry name" value="Cytochrome c-like domain"/>
    <property type="match status" value="1"/>
</dbReference>
<evidence type="ECO:0000256" key="5">
    <source>
        <dbReference type="SAM" id="SignalP"/>
    </source>
</evidence>
<dbReference type="GO" id="GO:0009055">
    <property type="term" value="F:electron transfer activity"/>
    <property type="evidence" value="ECO:0007669"/>
    <property type="project" value="InterPro"/>
</dbReference>
<evidence type="ECO:0000256" key="1">
    <source>
        <dbReference type="ARBA" id="ARBA00022617"/>
    </source>
</evidence>
<feature type="signal peptide" evidence="5">
    <location>
        <begin position="1"/>
        <end position="33"/>
    </location>
</feature>
<evidence type="ECO:0000313" key="8">
    <source>
        <dbReference type="Proteomes" id="UP000265955"/>
    </source>
</evidence>
<evidence type="ECO:0000256" key="2">
    <source>
        <dbReference type="ARBA" id="ARBA00022723"/>
    </source>
</evidence>
<keyword evidence="3 4" id="KW-0408">Iron</keyword>
<sequence>MSFKGTAMPHNFRNKAGAVLAVFASLAAASIQAEPNMDMGRKLFNQTAVPACAVCHALDHAGAQGAIGPNLDELRPDASRVEKALRNGIGQMPAFKGLSEEQIGTLAKYVATATGASK</sequence>
<dbReference type="Proteomes" id="UP000265955">
    <property type="component" value="Unassembled WGS sequence"/>
</dbReference>
<dbReference type="PROSITE" id="PS51007">
    <property type="entry name" value="CYTC"/>
    <property type="match status" value="1"/>
</dbReference>
<evidence type="ECO:0000256" key="3">
    <source>
        <dbReference type="ARBA" id="ARBA00023004"/>
    </source>
</evidence>